<dbReference type="InterPro" id="IPR011990">
    <property type="entry name" value="TPR-like_helical_dom_sf"/>
</dbReference>
<protein>
    <submittedName>
        <fullName evidence="9">RagB/SusD family nutrient uptake outer membrane protein</fullName>
    </submittedName>
</protein>
<evidence type="ECO:0000256" key="3">
    <source>
        <dbReference type="ARBA" id="ARBA00022729"/>
    </source>
</evidence>
<evidence type="ECO:0000256" key="1">
    <source>
        <dbReference type="ARBA" id="ARBA00004442"/>
    </source>
</evidence>
<gene>
    <name evidence="9" type="ORF">ACFOS1_13000</name>
</gene>
<name>A0ABV8HBR5_9FLAO</name>
<evidence type="ECO:0000259" key="7">
    <source>
        <dbReference type="Pfam" id="PF07980"/>
    </source>
</evidence>
<keyword evidence="3 6" id="KW-0732">Signal</keyword>
<dbReference type="InterPro" id="IPR033985">
    <property type="entry name" value="SusD-like_N"/>
</dbReference>
<dbReference type="CDD" id="cd08977">
    <property type="entry name" value="SusD"/>
    <property type="match status" value="1"/>
</dbReference>
<dbReference type="InterPro" id="IPR012944">
    <property type="entry name" value="SusD_RagB_dom"/>
</dbReference>
<keyword evidence="4" id="KW-0472">Membrane</keyword>
<keyword evidence="5" id="KW-0998">Cell outer membrane</keyword>
<reference evidence="10" key="1">
    <citation type="journal article" date="2019" name="Int. J. Syst. Evol. Microbiol.">
        <title>The Global Catalogue of Microorganisms (GCM) 10K type strain sequencing project: providing services to taxonomists for standard genome sequencing and annotation.</title>
        <authorList>
            <consortium name="The Broad Institute Genomics Platform"/>
            <consortium name="The Broad Institute Genome Sequencing Center for Infectious Disease"/>
            <person name="Wu L."/>
            <person name="Ma J."/>
        </authorList>
    </citation>
    <scope>NUCLEOTIDE SEQUENCE [LARGE SCALE GENOMIC DNA]</scope>
    <source>
        <strain evidence="10">CECT 9128</strain>
    </source>
</reference>
<organism evidence="9 10">
    <name type="scientific">Zunongwangia endophytica</name>
    <dbReference type="NCBI Taxonomy" id="1808945"/>
    <lineage>
        <taxon>Bacteria</taxon>
        <taxon>Pseudomonadati</taxon>
        <taxon>Bacteroidota</taxon>
        <taxon>Flavobacteriia</taxon>
        <taxon>Flavobacteriales</taxon>
        <taxon>Flavobacteriaceae</taxon>
        <taxon>Zunongwangia</taxon>
    </lineage>
</organism>
<sequence>MNKYIVLFVLLIGSLLASCEDELEVADPTTIGQDQFITDMTTAQQAVDGIYDGMQDVYVAGAYPIMSLGLYADEFAHSGSYGIFDELVINNVPATNTAVANFWFYRYKVIFRANAVINEMESVTGIEESDKNAIIAEAKGLRALMYFDLVRMFGGVPLPHENDLVSNNGASAANVARSSEQEVYDYILADLLDAKGNVADSDVYHFSNDALNVLLAKVYMNQEDYENATTILESVIREYSLVSDYSSVFSNGSNSESIFRVNYSTDDQNSLAFYFYPSGLGGRREVAPSSNLLDAFVDGDNRISLITNADDLSSTYIAKYNDVSTGTDQRYIYRYAEVELLYAELLARNGDFDTASTYINDVRSRAGLDEVELNSSNFIALISKERRVEFFAEGKRWYDAKRLNILDEVVENKGTSSLNTNRQIWPIPQSEINANKEMSQESQNPGY</sequence>
<accession>A0ABV8HBR5</accession>
<feature type="domain" description="RagB/SusD" evidence="7">
    <location>
        <begin position="320"/>
        <end position="447"/>
    </location>
</feature>
<evidence type="ECO:0000256" key="6">
    <source>
        <dbReference type="SAM" id="SignalP"/>
    </source>
</evidence>
<dbReference type="PROSITE" id="PS51257">
    <property type="entry name" value="PROKAR_LIPOPROTEIN"/>
    <property type="match status" value="1"/>
</dbReference>
<comment type="subcellular location">
    <subcellularLocation>
        <location evidence="1">Cell outer membrane</location>
    </subcellularLocation>
</comment>
<feature type="signal peptide" evidence="6">
    <location>
        <begin position="1"/>
        <end position="19"/>
    </location>
</feature>
<dbReference type="Pfam" id="PF07980">
    <property type="entry name" value="SusD_RagB"/>
    <property type="match status" value="1"/>
</dbReference>
<dbReference type="EMBL" id="JBHSAS010000009">
    <property type="protein sequence ID" value="MFC4028332.1"/>
    <property type="molecule type" value="Genomic_DNA"/>
</dbReference>
<evidence type="ECO:0000256" key="4">
    <source>
        <dbReference type="ARBA" id="ARBA00023136"/>
    </source>
</evidence>
<evidence type="ECO:0000256" key="2">
    <source>
        <dbReference type="ARBA" id="ARBA00006275"/>
    </source>
</evidence>
<evidence type="ECO:0000256" key="5">
    <source>
        <dbReference type="ARBA" id="ARBA00023237"/>
    </source>
</evidence>
<feature type="chain" id="PRO_5046949426" evidence="6">
    <location>
        <begin position="20"/>
        <end position="447"/>
    </location>
</feature>
<evidence type="ECO:0000313" key="9">
    <source>
        <dbReference type="EMBL" id="MFC4028332.1"/>
    </source>
</evidence>
<dbReference type="Pfam" id="PF14322">
    <property type="entry name" value="SusD-like_3"/>
    <property type="match status" value="1"/>
</dbReference>
<dbReference type="Gene3D" id="1.25.40.390">
    <property type="match status" value="1"/>
</dbReference>
<evidence type="ECO:0000259" key="8">
    <source>
        <dbReference type="Pfam" id="PF14322"/>
    </source>
</evidence>
<dbReference type="SUPFAM" id="SSF48452">
    <property type="entry name" value="TPR-like"/>
    <property type="match status" value="1"/>
</dbReference>
<dbReference type="Proteomes" id="UP001595793">
    <property type="component" value="Unassembled WGS sequence"/>
</dbReference>
<proteinExistence type="inferred from homology"/>
<feature type="domain" description="SusD-like N-terminal" evidence="8">
    <location>
        <begin position="42"/>
        <end position="220"/>
    </location>
</feature>
<dbReference type="RefSeq" id="WP_290236491.1">
    <property type="nucleotide sequence ID" value="NZ_JAUFPZ010000002.1"/>
</dbReference>
<comment type="similarity">
    <text evidence="2">Belongs to the SusD family.</text>
</comment>
<evidence type="ECO:0000313" key="10">
    <source>
        <dbReference type="Proteomes" id="UP001595793"/>
    </source>
</evidence>
<keyword evidence="10" id="KW-1185">Reference proteome</keyword>
<comment type="caution">
    <text evidence="9">The sequence shown here is derived from an EMBL/GenBank/DDBJ whole genome shotgun (WGS) entry which is preliminary data.</text>
</comment>